<dbReference type="PROSITE" id="PS00894">
    <property type="entry name" value="HTH_DEOR_1"/>
    <property type="match status" value="1"/>
</dbReference>
<evidence type="ECO:0000313" key="5">
    <source>
        <dbReference type="EMBL" id="EIQ17559.1"/>
    </source>
</evidence>
<dbReference type="GO" id="GO:0003677">
    <property type="term" value="F:DNA binding"/>
    <property type="evidence" value="ECO:0007669"/>
    <property type="project" value="UniProtKB-KW"/>
</dbReference>
<dbReference type="Gene3D" id="1.10.10.10">
    <property type="entry name" value="Winged helix-like DNA-binding domain superfamily/Winged helix DNA-binding domain"/>
    <property type="match status" value="1"/>
</dbReference>
<dbReference type="PROSITE" id="PS51000">
    <property type="entry name" value="HTH_DEOR_2"/>
    <property type="match status" value="1"/>
</dbReference>
<dbReference type="GO" id="GO:0003700">
    <property type="term" value="F:DNA-binding transcription factor activity"/>
    <property type="evidence" value="ECO:0007669"/>
    <property type="project" value="InterPro"/>
</dbReference>
<dbReference type="InterPro" id="IPR018356">
    <property type="entry name" value="Tscrpt_reg_HTH_DeoR_CS"/>
</dbReference>
<evidence type="ECO:0000313" key="6">
    <source>
        <dbReference type="Proteomes" id="UP000005407"/>
    </source>
</evidence>
<dbReference type="FunFam" id="1.10.10.10:FF:000081">
    <property type="entry name" value="DeoR/GlpR family transcriptional regulator"/>
    <property type="match status" value="1"/>
</dbReference>
<dbReference type="Gene3D" id="3.40.50.1360">
    <property type="match status" value="1"/>
</dbReference>
<evidence type="ECO:0000256" key="3">
    <source>
        <dbReference type="ARBA" id="ARBA00023163"/>
    </source>
</evidence>
<dbReference type="EMBL" id="AKMY01000069">
    <property type="protein sequence ID" value="EIQ17559.1"/>
    <property type="molecule type" value="Genomic_DNA"/>
</dbReference>
<dbReference type="InterPro" id="IPR037171">
    <property type="entry name" value="NagB/RpiA_transferase-like"/>
</dbReference>
<dbReference type="SMART" id="SM00420">
    <property type="entry name" value="HTH_DEOR"/>
    <property type="match status" value="1"/>
</dbReference>
<protein>
    <submittedName>
        <fullName evidence="5">Glycerol-3-phosphate regulon repressor</fullName>
    </submittedName>
</protein>
<dbReference type="PANTHER" id="PTHR30363">
    <property type="entry name" value="HTH-TYPE TRANSCRIPTIONAL REGULATOR SRLR-RELATED"/>
    <property type="match status" value="1"/>
</dbReference>
<dbReference type="SUPFAM" id="SSF46785">
    <property type="entry name" value="Winged helix' DNA-binding domain"/>
    <property type="match status" value="1"/>
</dbReference>
<dbReference type="AlphaFoldDB" id="I6CDG7"/>
<keyword evidence="1" id="KW-0805">Transcription regulation</keyword>
<accession>I6CDG7</accession>
<name>I6CDG7_SHIFL</name>
<dbReference type="InterPro" id="IPR036388">
    <property type="entry name" value="WH-like_DNA-bd_sf"/>
</dbReference>
<feature type="domain" description="HTH deoR-type" evidence="4">
    <location>
        <begin position="8"/>
        <end position="63"/>
    </location>
</feature>
<comment type="caution">
    <text evidence="5">The sequence shown here is derived from an EMBL/GenBank/DDBJ whole genome shotgun (WGS) entry which is preliminary data.</text>
</comment>
<dbReference type="Pfam" id="PF00455">
    <property type="entry name" value="DeoRC"/>
    <property type="match status" value="1"/>
</dbReference>
<dbReference type="PATRIC" id="fig|766150.3.peg.4006"/>
<dbReference type="InterPro" id="IPR036390">
    <property type="entry name" value="WH_DNA-bd_sf"/>
</dbReference>
<evidence type="ECO:0000256" key="2">
    <source>
        <dbReference type="ARBA" id="ARBA00023125"/>
    </source>
</evidence>
<dbReference type="PRINTS" id="PR00037">
    <property type="entry name" value="HTHLACR"/>
</dbReference>
<sequence length="246" mass="26974">MSIIEVTGNPRHDQLVHLIAERGYMNIEELAQLLDVSTQTVRRDIRKLSEQGLITRHHGGAGRVSSVMNTAFEQRELSLTAEKRAIAEAVADYLPERCTVFITIGTTVEAVARALLNRRDLRIITNSLRVAQILYKNQDIEVMVPGGTLRAHNGGIIGPGAVDFIEGFRADYLITSIGAIEHDGTLLEFDVNEALVARTMIKHARNTLLVADHTKFAASAAVSIGNARNVRAFLLMPRLPILSASC</sequence>
<keyword evidence="2" id="KW-0238">DNA-binding</keyword>
<keyword evidence="3" id="KW-0804">Transcription</keyword>
<reference evidence="5 6" key="1">
    <citation type="submission" date="2012-03" db="EMBL/GenBank/DDBJ databases">
        <authorList>
            <person name="Rasko D."/>
            <person name="Redman J."/>
            <person name="Daugherty S.C."/>
            <person name="Tallon L."/>
            <person name="Sadzewicz L."/>
            <person name="Jones K."/>
            <person name="Santana-Cruz I."/>
            <person name="Liu X."/>
        </authorList>
    </citation>
    <scope>NUCLEOTIDE SEQUENCE [LARGE SCALE GENOMIC DNA]</scope>
    <source>
        <strain evidence="5 6">K-315</strain>
    </source>
</reference>
<organism evidence="5 6">
    <name type="scientific">Shigella flexneri K-315</name>
    <dbReference type="NCBI Taxonomy" id="766150"/>
    <lineage>
        <taxon>Bacteria</taxon>
        <taxon>Pseudomonadati</taxon>
        <taxon>Pseudomonadota</taxon>
        <taxon>Gammaproteobacteria</taxon>
        <taxon>Enterobacterales</taxon>
        <taxon>Enterobacteriaceae</taxon>
        <taxon>Shigella</taxon>
    </lineage>
</organism>
<proteinExistence type="predicted"/>
<dbReference type="InterPro" id="IPR050313">
    <property type="entry name" value="Carb_Metab_HTH_regulators"/>
</dbReference>
<dbReference type="Pfam" id="PF08220">
    <property type="entry name" value="HTH_DeoR"/>
    <property type="match status" value="1"/>
</dbReference>
<dbReference type="PANTHER" id="PTHR30363:SF19">
    <property type="entry name" value="HTH-TYPE TRANSCRIPTIONAL REPRESSOR CSQR"/>
    <property type="match status" value="1"/>
</dbReference>
<dbReference type="Proteomes" id="UP000005407">
    <property type="component" value="Unassembled WGS sequence"/>
</dbReference>
<dbReference type="SMART" id="SM01134">
    <property type="entry name" value="DeoRC"/>
    <property type="match status" value="1"/>
</dbReference>
<evidence type="ECO:0000256" key="1">
    <source>
        <dbReference type="ARBA" id="ARBA00023015"/>
    </source>
</evidence>
<evidence type="ECO:0000259" key="4">
    <source>
        <dbReference type="PROSITE" id="PS51000"/>
    </source>
</evidence>
<dbReference type="InterPro" id="IPR001034">
    <property type="entry name" value="DeoR_HTH"/>
</dbReference>
<dbReference type="SUPFAM" id="SSF100950">
    <property type="entry name" value="NagB/RpiA/CoA transferase-like"/>
    <property type="match status" value="1"/>
</dbReference>
<dbReference type="InterPro" id="IPR014036">
    <property type="entry name" value="DeoR-like_C"/>
</dbReference>
<gene>
    <name evidence="5" type="ORF">SFK315_4145</name>
</gene>